<accession>A0A409YQP7</accession>
<dbReference type="Proteomes" id="UP000284842">
    <property type="component" value="Unassembled WGS sequence"/>
</dbReference>
<comment type="caution">
    <text evidence="2">The sequence shown here is derived from an EMBL/GenBank/DDBJ whole genome shotgun (WGS) entry which is preliminary data.</text>
</comment>
<dbReference type="InParanoid" id="A0A409YQP7"/>
<proteinExistence type="predicted"/>
<evidence type="ECO:0000313" key="2">
    <source>
        <dbReference type="EMBL" id="PPR05333.1"/>
    </source>
</evidence>
<feature type="compositionally biased region" description="Polar residues" evidence="1">
    <location>
        <begin position="1"/>
        <end position="12"/>
    </location>
</feature>
<feature type="region of interest" description="Disordered" evidence="1">
    <location>
        <begin position="1"/>
        <end position="33"/>
    </location>
</feature>
<dbReference type="EMBL" id="NHTK01000815">
    <property type="protein sequence ID" value="PPR05333.1"/>
    <property type="molecule type" value="Genomic_DNA"/>
</dbReference>
<feature type="compositionally biased region" description="Polar residues" evidence="1">
    <location>
        <begin position="316"/>
        <end position="333"/>
    </location>
</feature>
<feature type="compositionally biased region" description="Pro residues" evidence="1">
    <location>
        <begin position="298"/>
        <end position="307"/>
    </location>
</feature>
<reference evidence="2 3" key="1">
    <citation type="journal article" date="2018" name="Evol. Lett.">
        <title>Horizontal gene cluster transfer increased hallucinogenic mushroom diversity.</title>
        <authorList>
            <person name="Reynolds H.T."/>
            <person name="Vijayakumar V."/>
            <person name="Gluck-Thaler E."/>
            <person name="Korotkin H.B."/>
            <person name="Matheny P.B."/>
            <person name="Slot J.C."/>
        </authorList>
    </citation>
    <scope>NUCLEOTIDE SEQUENCE [LARGE SCALE GENOMIC DNA]</scope>
    <source>
        <strain evidence="2 3">2629</strain>
    </source>
</reference>
<sequence length="371" mass="41326">MIPPTYNTSRSSPDYPYAPTRKSSESSKKTASDYYNQHTGHTLSSCCRQPIIPIPSCTSCSSAHWYPDHARPAAYGVTRRRQSYHERTKTSPAQSSECSCISCVKKQYRDKALSQERNPTTQNTPHQTHIRDSATKHHHHNPEHSSRRYQPYAGPHEQREHYRRPRTVECHLPCCAPPPHHDIQHSPPAAHRYPLPSRSVATELPSISNHKRRSNHSTSELEEYNRPPSKVETSYGASRDSSTSSPRSRVMSTSHTELKERSHSMSSAGVSITRNNDNDSIHHDHTRSHSSSPSINTTPPPSTPSPAPSESRASPKSNQGSNPSRTPDPSTNLRAKKQTRLPPRISGPGTGGYLTYRLGVNPLPLSDPTSL</sequence>
<feature type="compositionally biased region" description="Basic and acidic residues" evidence="1">
    <location>
        <begin position="22"/>
        <end position="31"/>
    </location>
</feature>
<feature type="region of interest" description="Disordered" evidence="1">
    <location>
        <begin position="202"/>
        <end position="355"/>
    </location>
</feature>
<keyword evidence="3" id="KW-1185">Reference proteome</keyword>
<organism evidence="2 3">
    <name type="scientific">Panaeolus cyanescens</name>
    <dbReference type="NCBI Taxonomy" id="181874"/>
    <lineage>
        <taxon>Eukaryota</taxon>
        <taxon>Fungi</taxon>
        <taxon>Dikarya</taxon>
        <taxon>Basidiomycota</taxon>
        <taxon>Agaricomycotina</taxon>
        <taxon>Agaricomycetes</taxon>
        <taxon>Agaricomycetidae</taxon>
        <taxon>Agaricales</taxon>
        <taxon>Agaricineae</taxon>
        <taxon>Galeropsidaceae</taxon>
        <taxon>Panaeolus</taxon>
    </lineage>
</organism>
<feature type="compositionally biased region" description="Low complexity" evidence="1">
    <location>
        <begin position="238"/>
        <end position="254"/>
    </location>
</feature>
<dbReference type="AlphaFoldDB" id="A0A409YQP7"/>
<evidence type="ECO:0000256" key="1">
    <source>
        <dbReference type="SAM" id="MobiDB-lite"/>
    </source>
</evidence>
<feature type="compositionally biased region" description="Polar residues" evidence="1">
    <location>
        <begin position="115"/>
        <end position="127"/>
    </location>
</feature>
<feature type="compositionally biased region" description="Polar residues" evidence="1">
    <location>
        <begin position="264"/>
        <end position="275"/>
    </location>
</feature>
<evidence type="ECO:0000313" key="3">
    <source>
        <dbReference type="Proteomes" id="UP000284842"/>
    </source>
</evidence>
<name>A0A409YQP7_9AGAR</name>
<protein>
    <submittedName>
        <fullName evidence="2">Uncharacterized protein</fullName>
    </submittedName>
</protein>
<feature type="region of interest" description="Disordered" evidence="1">
    <location>
        <begin position="111"/>
        <end position="163"/>
    </location>
</feature>
<gene>
    <name evidence="2" type="ORF">CVT24_008052</name>
</gene>